<protein>
    <submittedName>
        <fullName evidence="1">Uncharacterized protein</fullName>
    </submittedName>
</protein>
<sequence length="71" mass="7936">HPFPSSPHPFFSSPPHLTTKTILPEEEESPKDGAILICVGELTKKPRRCDRAIEPCCHDQMLREAEEKVGA</sequence>
<dbReference type="EMBL" id="GBEZ01026849">
    <property type="protein sequence ID" value="JAC60399.1"/>
    <property type="molecule type" value="Transcribed_RNA"/>
</dbReference>
<feature type="non-terminal residue" evidence="1">
    <location>
        <position position="1"/>
    </location>
</feature>
<gene>
    <name evidence="1" type="ORF">TSPGSL018_29059</name>
</gene>
<reference evidence="1" key="1">
    <citation type="submission" date="2014-05" db="EMBL/GenBank/DDBJ databases">
        <title>The transcriptome of the halophilic microalga Tetraselmis sp. GSL018 isolated from the Great Salt Lake, Utah.</title>
        <authorList>
            <person name="Jinkerson R.E."/>
            <person name="D'Adamo S."/>
            <person name="Posewitz M.C."/>
        </authorList>
    </citation>
    <scope>NUCLEOTIDE SEQUENCE</scope>
    <source>
        <strain evidence="1">GSL018</strain>
    </source>
</reference>
<name>A0A061QPN5_9CHLO</name>
<proteinExistence type="predicted"/>
<organism evidence="1">
    <name type="scientific">Tetraselmis sp. GSL018</name>
    <dbReference type="NCBI Taxonomy" id="582737"/>
    <lineage>
        <taxon>Eukaryota</taxon>
        <taxon>Viridiplantae</taxon>
        <taxon>Chlorophyta</taxon>
        <taxon>core chlorophytes</taxon>
        <taxon>Chlorodendrophyceae</taxon>
        <taxon>Chlorodendrales</taxon>
        <taxon>Chlorodendraceae</taxon>
        <taxon>Tetraselmis</taxon>
    </lineage>
</organism>
<dbReference type="AlphaFoldDB" id="A0A061QPN5"/>
<accession>A0A061QPN5</accession>
<evidence type="ECO:0000313" key="1">
    <source>
        <dbReference type="EMBL" id="JAC60399.1"/>
    </source>
</evidence>
<feature type="non-terminal residue" evidence="1">
    <location>
        <position position="71"/>
    </location>
</feature>